<dbReference type="InterPro" id="IPR005119">
    <property type="entry name" value="LysR_subst-bd"/>
</dbReference>
<feature type="domain" description="HTH lysR-type" evidence="5">
    <location>
        <begin position="1"/>
        <end position="58"/>
    </location>
</feature>
<evidence type="ECO:0000259" key="5">
    <source>
        <dbReference type="PROSITE" id="PS50931"/>
    </source>
</evidence>
<dbReference type="InterPro" id="IPR036388">
    <property type="entry name" value="WH-like_DNA-bd_sf"/>
</dbReference>
<accession>A0A380K7Q7</accession>
<evidence type="ECO:0000313" key="6">
    <source>
        <dbReference type="EMBL" id="SUN60694.1"/>
    </source>
</evidence>
<dbReference type="Gene3D" id="1.10.10.10">
    <property type="entry name" value="Winged helix-like DNA-binding domain superfamily/Winged helix DNA-binding domain"/>
    <property type="match status" value="1"/>
</dbReference>
<keyword evidence="2" id="KW-0805">Transcription regulation</keyword>
<dbReference type="InterPro" id="IPR050950">
    <property type="entry name" value="HTH-type_LysR_regulators"/>
</dbReference>
<evidence type="ECO:0000256" key="3">
    <source>
        <dbReference type="ARBA" id="ARBA00023125"/>
    </source>
</evidence>
<dbReference type="AlphaFoldDB" id="A0A380K7Q7"/>
<keyword evidence="4" id="KW-0804">Transcription</keyword>
<dbReference type="PROSITE" id="PS50931">
    <property type="entry name" value="HTH_LYSR"/>
    <property type="match status" value="1"/>
</dbReference>
<dbReference type="GO" id="GO:0003677">
    <property type="term" value="F:DNA binding"/>
    <property type="evidence" value="ECO:0007669"/>
    <property type="project" value="UniProtKB-KW"/>
</dbReference>
<evidence type="ECO:0000256" key="4">
    <source>
        <dbReference type="ARBA" id="ARBA00023163"/>
    </source>
</evidence>
<evidence type="ECO:0000256" key="1">
    <source>
        <dbReference type="ARBA" id="ARBA00009437"/>
    </source>
</evidence>
<keyword evidence="7" id="KW-1185">Reference proteome</keyword>
<comment type="similarity">
    <text evidence="1">Belongs to the LysR transcriptional regulatory family.</text>
</comment>
<dbReference type="OrthoDB" id="9803735at2"/>
<dbReference type="SUPFAM" id="SSF46785">
    <property type="entry name" value="Winged helix' DNA-binding domain"/>
    <property type="match status" value="1"/>
</dbReference>
<dbReference type="Pfam" id="PF03466">
    <property type="entry name" value="LysR_substrate"/>
    <property type="match status" value="1"/>
</dbReference>
<dbReference type="FunFam" id="1.10.10.10:FF:000001">
    <property type="entry name" value="LysR family transcriptional regulator"/>
    <property type="match status" value="1"/>
</dbReference>
<name>A0A380K7Q7_9STRE</name>
<dbReference type="Pfam" id="PF00126">
    <property type="entry name" value="HTH_1"/>
    <property type="match status" value="1"/>
</dbReference>
<dbReference type="PRINTS" id="PR00039">
    <property type="entry name" value="HTHLYSR"/>
</dbReference>
<sequence length="298" mass="33483">MELRVLKYFLAVAQEENLTRAAKTLLTLQSNLSRQLADLENELGKKLFKRGSRKITLTEEGLYLHKRAKEIIELAERTENELMAFDQITAGTVHIGAAESQVMRDLARVMMDVQTSYPLITFDIFSGSTIEVFEQLDRGLVDFAVLVAPVDLSKYDFIQLPVEETFGVIMREDSPLAAKTAIKSSDIKDIPVIVSKQQLDSSIFSSWLGDDIKMLNIVATFNLITSPAMMVESGMGVAFTFDHLVMTNTQSHLTFRPLSPAIKTNLYLVWKKSQVFTRAGELFLERVKLSLGKFGNFS</sequence>
<dbReference type="SUPFAM" id="SSF53850">
    <property type="entry name" value="Periplasmic binding protein-like II"/>
    <property type="match status" value="1"/>
</dbReference>
<gene>
    <name evidence="6" type="primary">hcaR_1</name>
    <name evidence="6" type="ORF">NCTC12224_01025</name>
</gene>
<organism evidence="6 7">
    <name type="scientific">Streptococcus hyointestinalis</name>
    <dbReference type="NCBI Taxonomy" id="1337"/>
    <lineage>
        <taxon>Bacteria</taxon>
        <taxon>Bacillati</taxon>
        <taxon>Bacillota</taxon>
        <taxon>Bacilli</taxon>
        <taxon>Lactobacillales</taxon>
        <taxon>Streptococcaceae</taxon>
        <taxon>Streptococcus</taxon>
    </lineage>
</organism>
<evidence type="ECO:0000256" key="2">
    <source>
        <dbReference type="ARBA" id="ARBA00023015"/>
    </source>
</evidence>
<dbReference type="InterPro" id="IPR000847">
    <property type="entry name" value="LysR_HTH_N"/>
</dbReference>
<dbReference type="GO" id="GO:0003700">
    <property type="term" value="F:DNA-binding transcription factor activity"/>
    <property type="evidence" value="ECO:0007669"/>
    <property type="project" value="InterPro"/>
</dbReference>
<dbReference type="EMBL" id="UHFN01000007">
    <property type="protein sequence ID" value="SUN60694.1"/>
    <property type="molecule type" value="Genomic_DNA"/>
</dbReference>
<proteinExistence type="inferred from homology"/>
<dbReference type="PANTHER" id="PTHR30419:SF8">
    <property type="entry name" value="NITROGEN ASSIMILATION TRANSCRIPTIONAL ACTIVATOR-RELATED"/>
    <property type="match status" value="1"/>
</dbReference>
<dbReference type="CDD" id="cd05466">
    <property type="entry name" value="PBP2_LTTR_substrate"/>
    <property type="match status" value="1"/>
</dbReference>
<evidence type="ECO:0000313" key="7">
    <source>
        <dbReference type="Proteomes" id="UP000254924"/>
    </source>
</evidence>
<dbReference type="GO" id="GO:0005829">
    <property type="term" value="C:cytosol"/>
    <property type="evidence" value="ECO:0007669"/>
    <property type="project" value="TreeGrafter"/>
</dbReference>
<dbReference type="InterPro" id="IPR036390">
    <property type="entry name" value="WH_DNA-bd_sf"/>
</dbReference>
<dbReference type="PANTHER" id="PTHR30419">
    <property type="entry name" value="HTH-TYPE TRANSCRIPTIONAL REGULATOR YBHD"/>
    <property type="match status" value="1"/>
</dbReference>
<keyword evidence="3" id="KW-0238">DNA-binding</keyword>
<dbReference type="Proteomes" id="UP000254924">
    <property type="component" value="Unassembled WGS sequence"/>
</dbReference>
<protein>
    <submittedName>
        <fullName evidence="6">LysR family transcriptional regulator</fullName>
    </submittedName>
</protein>
<dbReference type="Gene3D" id="3.40.190.290">
    <property type="match status" value="1"/>
</dbReference>
<reference evidence="6 7" key="1">
    <citation type="submission" date="2018-06" db="EMBL/GenBank/DDBJ databases">
        <authorList>
            <consortium name="Pathogen Informatics"/>
            <person name="Doyle S."/>
        </authorList>
    </citation>
    <scope>NUCLEOTIDE SEQUENCE [LARGE SCALE GENOMIC DNA]</scope>
    <source>
        <strain evidence="6 7">NCTC12224</strain>
    </source>
</reference>